<keyword evidence="4 7" id="KW-1133">Transmembrane helix</keyword>
<sequence>MLFHLSGIYCALYFLATLLMIVYKSRVFSCPHSYLGLDLMLLSLMGPLEAARLHLGMKGNLTEAEVPLAASVALTVGIGLLSVYFLLWQTMVLWADWVLSTTLLALHGLEAALQVVVITAFVR</sequence>
<keyword evidence="8" id="KW-1185">Reference proteome</keyword>
<dbReference type="KEGG" id="hgl:101708091"/>
<accession>A0AAX6QXG3</accession>
<dbReference type="GO" id="GO:0016020">
    <property type="term" value="C:membrane"/>
    <property type="evidence" value="ECO:0007669"/>
    <property type="project" value="UniProtKB-SubCell"/>
</dbReference>
<gene>
    <name evidence="9" type="primary">Tmem80</name>
</gene>
<protein>
    <submittedName>
        <fullName evidence="9">Transmembrane protein 80 isoform X1</fullName>
    </submittedName>
</protein>
<evidence type="ECO:0000313" key="8">
    <source>
        <dbReference type="Proteomes" id="UP000694906"/>
    </source>
</evidence>
<organism evidence="8 9">
    <name type="scientific">Heterocephalus glaber</name>
    <name type="common">Naked mole rat</name>
    <dbReference type="NCBI Taxonomy" id="10181"/>
    <lineage>
        <taxon>Eukaryota</taxon>
        <taxon>Metazoa</taxon>
        <taxon>Chordata</taxon>
        <taxon>Craniata</taxon>
        <taxon>Vertebrata</taxon>
        <taxon>Euteleostomi</taxon>
        <taxon>Mammalia</taxon>
        <taxon>Eutheria</taxon>
        <taxon>Euarchontoglires</taxon>
        <taxon>Glires</taxon>
        <taxon>Rodentia</taxon>
        <taxon>Hystricomorpha</taxon>
        <taxon>Bathyergidae</taxon>
        <taxon>Heterocephalus</taxon>
    </lineage>
</organism>
<feature type="transmembrane region" description="Helical" evidence="7">
    <location>
        <begin position="67"/>
        <end position="87"/>
    </location>
</feature>
<feature type="transmembrane region" description="Helical" evidence="7">
    <location>
        <begin position="6"/>
        <end position="23"/>
    </location>
</feature>
<keyword evidence="6" id="KW-0966">Cell projection</keyword>
<reference evidence="9" key="1">
    <citation type="submission" date="2025-08" db="UniProtKB">
        <authorList>
            <consortium name="RefSeq"/>
        </authorList>
    </citation>
    <scope>IDENTIFICATION</scope>
</reference>
<evidence type="ECO:0000256" key="1">
    <source>
        <dbReference type="ARBA" id="ARBA00004138"/>
    </source>
</evidence>
<dbReference type="Pfam" id="PF09799">
    <property type="entry name" value="Transmemb_17"/>
    <property type="match status" value="1"/>
</dbReference>
<dbReference type="RefSeq" id="XP_012930085.1">
    <property type="nucleotide sequence ID" value="XM_013074631.2"/>
</dbReference>
<name>A0AAX6QXG3_HETGA</name>
<keyword evidence="3 7" id="KW-0812">Transmembrane</keyword>
<keyword evidence="5 7" id="KW-0472">Membrane</keyword>
<dbReference type="PANTHER" id="PTHR13531">
    <property type="entry name" value="GEO07735P1-RELATED-RELATED"/>
    <property type="match status" value="1"/>
</dbReference>
<dbReference type="AlphaFoldDB" id="A0AAX6QXG3"/>
<dbReference type="PANTHER" id="PTHR13531:SF8">
    <property type="entry name" value="TRANSMEMBRANE PROTEIN 80"/>
    <property type="match status" value="1"/>
</dbReference>
<feature type="transmembrane region" description="Helical" evidence="7">
    <location>
        <begin position="99"/>
        <end position="122"/>
    </location>
</feature>
<dbReference type="GO" id="GO:1905515">
    <property type="term" value="P:non-motile cilium assembly"/>
    <property type="evidence" value="ECO:0007669"/>
    <property type="project" value="TreeGrafter"/>
</dbReference>
<evidence type="ECO:0000256" key="5">
    <source>
        <dbReference type="ARBA" id="ARBA00023136"/>
    </source>
</evidence>
<evidence type="ECO:0000256" key="2">
    <source>
        <dbReference type="ARBA" id="ARBA00004141"/>
    </source>
</evidence>
<evidence type="ECO:0000256" key="6">
    <source>
        <dbReference type="ARBA" id="ARBA00023273"/>
    </source>
</evidence>
<evidence type="ECO:0000256" key="4">
    <source>
        <dbReference type="ARBA" id="ARBA00022989"/>
    </source>
</evidence>
<dbReference type="Proteomes" id="UP000694906">
    <property type="component" value="Unplaced"/>
</dbReference>
<evidence type="ECO:0000256" key="3">
    <source>
        <dbReference type="ARBA" id="ARBA00022692"/>
    </source>
</evidence>
<evidence type="ECO:0000313" key="9">
    <source>
        <dbReference type="RefSeq" id="XP_012930085.1"/>
    </source>
</evidence>
<dbReference type="GO" id="GO:0035869">
    <property type="term" value="C:ciliary transition zone"/>
    <property type="evidence" value="ECO:0007669"/>
    <property type="project" value="TreeGrafter"/>
</dbReference>
<dbReference type="GeneID" id="101708091"/>
<dbReference type="CTD" id="283232"/>
<evidence type="ECO:0000256" key="7">
    <source>
        <dbReference type="SAM" id="Phobius"/>
    </source>
</evidence>
<proteinExistence type="predicted"/>
<comment type="subcellular location">
    <subcellularLocation>
        <location evidence="1">Cell projection</location>
        <location evidence="1">Cilium</location>
    </subcellularLocation>
    <subcellularLocation>
        <location evidence="2">Membrane</location>
        <topology evidence="2">Multi-pass membrane protein</topology>
    </subcellularLocation>
</comment>
<dbReference type="InterPro" id="IPR019184">
    <property type="entry name" value="Uncharacterised_TM-17"/>
</dbReference>